<organism evidence="1">
    <name type="scientific">freshwater metagenome</name>
    <dbReference type="NCBI Taxonomy" id="449393"/>
    <lineage>
        <taxon>unclassified sequences</taxon>
        <taxon>metagenomes</taxon>
        <taxon>ecological metagenomes</taxon>
    </lineage>
</organism>
<dbReference type="AlphaFoldDB" id="A0A6J6SWG2"/>
<accession>A0A6J6SWG2</accession>
<protein>
    <submittedName>
        <fullName evidence="1">Unannotated protein</fullName>
    </submittedName>
</protein>
<reference evidence="1" key="1">
    <citation type="submission" date="2020-05" db="EMBL/GenBank/DDBJ databases">
        <authorList>
            <person name="Chiriac C."/>
            <person name="Salcher M."/>
            <person name="Ghai R."/>
            <person name="Kavagutti S V."/>
        </authorList>
    </citation>
    <scope>NUCLEOTIDE SEQUENCE</scope>
</reference>
<name>A0A6J6SWG2_9ZZZZ</name>
<gene>
    <name evidence="1" type="ORF">UFOPK2816_00173</name>
</gene>
<dbReference type="EMBL" id="CAEZZB010000008">
    <property type="protein sequence ID" value="CAB4739286.1"/>
    <property type="molecule type" value="Genomic_DNA"/>
</dbReference>
<evidence type="ECO:0000313" key="1">
    <source>
        <dbReference type="EMBL" id="CAB4739286.1"/>
    </source>
</evidence>
<proteinExistence type="predicted"/>
<sequence>MANAWAGHWYKEAQEQKMIHDQVSQAYEQHEAQWKMLNLATAHWTEIAEVIRWANAMAKESFSTGYAYFTYMIEHQKEGSIFGAKKRMESFANANRNIADWTKAAVAKWDKIATEYGVTLVDNQKDDVEIALMADAALVDIYRYTGTKWDETEAGSLVKAVRDKFEIGDEDFATWKKARGIGEGG</sequence>